<gene>
    <name evidence="1" type="ORF">MOTC310_16430</name>
</gene>
<dbReference type="RefSeq" id="WP_331291992.1">
    <property type="nucleotide sequence ID" value="NZ_MLBR01000031.1"/>
</dbReference>
<protein>
    <submittedName>
        <fullName evidence="1">Uncharacterized protein</fullName>
    </submittedName>
</protein>
<dbReference type="Proteomes" id="UP001355206">
    <property type="component" value="Unassembled WGS sequence"/>
</dbReference>
<organism evidence="1 2">
    <name type="scientific">Methylobacterium oryzae</name>
    <dbReference type="NCBI Taxonomy" id="334852"/>
    <lineage>
        <taxon>Bacteria</taxon>
        <taxon>Pseudomonadati</taxon>
        <taxon>Pseudomonadota</taxon>
        <taxon>Alphaproteobacteria</taxon>
        <taxon>Hyphomicrobiales</taxon>
        <taxon>Methylobacteriaceae</taxon>
        <taxon>Methylobacterium</taxon>
    </lineage>
</organism>
<dbReference type="EMBL" id="MLCA01000008">
    <property type="protein sequence ID" value="MEE7491971.1"/>
    <property type="molecule type" value="Genomic_DNA"/>
</dbReference>
<keyword evidence="2" id="KW-1185">Reference proteome</keyword>
<accession>A0ABU7TR63</accession>
<name>A0ABU7TR63_9HYPH</name>
<evidence type="ECO:0000313" key="1">
    <source>
        <dbReference type="EMBL" id="MEE7491971.1"/>
    </source>
</evidence>
<sequence>MADHRNEPFTIRAEGMGQTGTALVLGSMSAPGHSRNGLVTSGADALVDLPDAAFVERWRLITGEPPAILLSSRAEMLALLVESTPAAPLEPPALAWDSSAVGTPEVR</sequence>
<reference evidence="1 2" key="1">
    <citation type="journal article" date="2012" name="Genet. Mol. Biol.">
        <title>Analysis of 16S rRNA and mxaF genes revealing insights into Methylobacterium niche-specific plant association.</title>
        <authorList>
            <person name="Dourado M.N."/>
            <person name="Andreote F.D."/>
            <person name="Dini-Andreote F."/>
            <person name="Conti R."/>
            <person name="Araujo J.M."/>
            <person name="Araujo W.L."/>
        </authorList>
    </citation>
    <scope>NUCLEOTIDE SEQUENCE [LARGE SCALE GENOMIC DNA]</scope>
    <source>
        <strain evidence="1 2">TC3-10</strain>
    </source>
</reference>
<comment type="caution">
    <text evidence="1">The sequence shown here is derived from an EMBL/GenBank/DDBJ whole genome shotgun (WGS) entry which is preliminary data.</text>
</comment>
<evidence type="ECO:0000313" key="2">
    <source>
        <dbReference type="Proteomes" id="UP001355206"/>
    </source>
</evidence>
<proteinExistence type="predicted"/>